<keyword evidence="2" id="KW-1185">Reference proteome</keyword>
<proteinExistence type="predicted"/>
<evidence type="ECO:0000313" key="2">
    <source>
        <dbReference type="Proteomes" id="UP000187209"/>
    </source>
</evidence>
<gene>
    <name evidence="1" type="ORF">SteCoe_13771</name>
</gene>
<organism evidence="1 2">
    <name type="scientific">Stentor coeruleus</name>
    <dbReference type="NCBI Taxonomy" id="5963"/>
    <lineage>
        <taxon>Eukaryota</taxon>
        <taxon>Sar</taxon>
        <taxon>Alveolata</taxon>
        <taxon>Ciliophora</taxon>
        <taxon>Postciliodesmatophora</taxon>
        <taxon>Heterotrichea</taxon>
        <taxon>Heterotrichida</taxon>
        <taxon>Stentoridae</taxon>
        <taxon>Stentor</taxon>
    </lineage>
</organism>
<reference evidence="1 2" key="1">
    <citation type="submission" date="2016-11" db="EMBL/GenBank/DDBJ databases">
        <title>The macronuclear genome of Stentor coeruleus: a giant cell with tiny introns.</title>
        <authorList>
            <person name="Slabodnick M."/>
            <person name="Ruby J.G."/>
            <person name="Reiff S.B."/>
            <person name="Swart E.C."/>
            <person name="Gosai S."/>
            <person name="Prabakaran S."/>
            <person name="Witkowska E."/>
            <person name="Larue G.E."/>
            <person name="Fisher S."/>
            <person name="Freeman R.M."/>
            <person name="Gunawardena J."/>
            <person name="Chu W."/>
            <person name="Stover N.A."/>
            <person name="Gregory B.D."/>
            <person name="Nowacki M."/>
            <person name="Derisi J."/>
            <person name="Roy S.W."/>
            <person name="Marshall W.F."/>
            <person name="Sood P."/>
        </authorList>
    </citation>
    <scope>NUCLEOTIDE SEQUENCE [LARGE SCALE GENOMIC DNA]</scope>
    <source>
        <strain evidence="1">WM001</strain>
    </source>
</reference>
<dbReference type="EMBL" id="MPUH01000251">
    <property type="protein sequence ID" value="OMJ84998.1"/>
    <property type="molecule type" value="Genomic_DNA"/>
</dbReference>
<sequence length="171" mass="19182">MKSTRSSQRSSKSQAINVDEEGFTDKRCRNCQMRLSLQEIQAFSTPTMSENIMKTNQVFNNTMNIGILCLNCYATIVDKRSKNRRSVERPKIDVAVNAEIVNPPIVTKVVGRANSVKSQKSTKIEPVVIEKKPQPMKNDKKYNRVKTDVTRFVNAAFNGGVFLNGIPGQSI</sequence>
<dbReference type="AlphaFoldDB" id="A0A1R2C7K6"/>
<dbReference type="Proteomes" id="UP000187209">
    <property type="component" value="Unassembled WGS sequence"/>
</dbReference>
<protein>
    <submittedName>
        <fullName evidence="1">Uncharacterized protein</fullName>
    </submittedName>
</protein>
<evidence type="ECO:0000313" key="1">
    <source>
        <dbReference type="EMBL" id="OMJ84998.1"/>
    </source>
</evidence>
<comment type="caution">
    <text evidence="1">The sequence shown here is derived from an EMBL/GenBank/DDBJ whole genome shotgun (WGS) entry which is preliminary data.</text>
</comment>
<dbReference type="OrthoDB" id="10620708at2759"/>
<accession>A0A1R2C7K6</accession>
<name>A0A1R2C7K6_9CILI</name>